<keyword evidence="1" id="KW-0812">Transmembrane</keyword>
<protein>
    <submittedName>
        <fullName evidence="2">Uncharacterized protein</fullName>
    </submittedName>
</protein>
<gene>
    <name evidence="2" type="ORF">CH357_18785</name>
</gene>
<feature type="transmembrane region" description="Helical" evidence="1">
    <location>
        <begin position="77"/>
        <end position="102"/>
    </location>
</feature>
<feature type="transmembrane region" description="Helical" evidence="1">
    <location>
        <begin position="114"/>
        <end position="135"/>
    </location>
</feature>
<keyword evidence="1" id="KW-0472">Membrane</keyword>
<organism evidence="2 3">
    <name type="scientific">Leptospira hartskeerlii</name>
    <dbReference type="NCBI Taxonomy" id="2023177"/>
    <lineage>
        <taxon>Bacteria</taxon>
        <taxon>Pseudomonadati</taxon>
        <taxon>Spirochaetota</taxon>
        <taxon>Spirochaetia</taxon>
        <taxon>Leptospirales</taxon>
        <taxon>Leptospiraceae</taxon>
        <taxon>Leptospira</taxon>
    </lineage>
</organism>
<reference evidence="2 3" key="1">
    <citation type="submission" date="2017-07" db="EMBL/GenBank/DDBJ databases">
        <title>Leptospira spp. isolated from tropical soils.</title>
        <authorList>
            <person name="Thibeaux R."/>
            <person name="Iraola G."/>
            <person name="Ferres I."/>
            <person name="Bierque E."/>
            <person name="Girault D."/>
            <person name="Soupe-Gilbert M.-E."/>
            <person name="Picardeau M."/>
            <person name="Goarant C."/>
        </authorList>
    </citation>
    <scope>NUCLEOTIDE SEQUENCE [LARGE SCALE GENOMIC DNA]</scope>
    <source>
        <strain evidence="2 3">MCA1-C-A1</strain>
    </source>
</reference>
<feature type="transmembrane region" description="Helical" evidence="1">
    <location>
        <begin position="51"/>
        <end position="71"/>
    </location>
</feature>
<dbReference type="Proteomes" id="UP000232196">
    <property type="component" value="Unassembled WGS sequence"/>
</dbReference>
<keyword evidence="3" id="KW-1185">Reference proteome</keyword>
<keyword evidence="1" id="KW-1133">Transmembrane helix</keyword>
<proteinExistence type="predicted"/>
<comment type="caution">
    <text evidence="2">The sequence shown here is derived from an EMBL/GenBank/DDBJ whole genome shotgun (WGS) entry which is preliminary data.</text>
</comment>
<accession>A0A2M9X868</accession>
<name>A0A2M9X868_9LEPT</name>
<evidence type="ECO:0000256" key="1">
    <source>
        <dbReference type="SAM" id="Phobius"/>
    </source>
</evidence>
<dbReference type="AlphaFoldDB" id="A0A2M9X868"/>
<sequence length="139" mass="15925">MEKLPPAYQASEFNGNIPVSVLIGENIFRTIIFVLPLFLKFDWEFGKSKIGLITYGIGSCLYYLSWLALIFLPNSVWSLSLIGFIAPAYTPIVWLVGISFIANKYYFNTIYSKWHLLIPSILFSGFHISHAIIVYNRSY</sequence>
<dbReference type="EMBL" id="NPDN01000018">
    <property type="protein sequence ID" value="PJZ23893.1"/>
    <property type="molecule type" value="Genomic_DNA"/>
</dbReference>
<evidence type="ECO:0000313" key="3">
    <source>
        <dbReference type="Proteomes" id="UP000232196"/>
    </source>
</evidence>
<feature type="transmembrane region" description="Helical" evidence="1">
    <location>
        <begin position="20"/>
        <end position="39"/>
    </location>
</feature>
<evidence type="ECO:0000313" key="2">
    <source>
        <dbReference type="EMBL" id="PJZ23893.1"/>
    </source>
</evidence>